<dbReference type="PANTHER" id="PTHR47291">
    <property type="entry name" value="PEPTIDE UPSTREAM PROTEIN"/>
    <property type="match status" value="1"/>
</dbReference>
<proteinExistence type="predicted"/>
<accession>A0AAV7H3F7</accession>
<dbReference type="GO" id="GO:0008757">
    <property type="term" value="F:S-adenosylmethionine-dependent methyltransferase activity"/>
    <property type="evidence" value="ECO:0007669"/>
    <property type="project" value="InterPro"/>
</dbReference>
<dbReference type="PANTHER" id="PTHR47291:SF1">
    <property type="entry name" value="PEPTIDE UPSTREAM PROTEIN"/>
    <property type="match status" value="1"/>
</dbReference>
<evidence type="ECO:0000313" key="3">
    <source>
        <dbReference type="Proteomes" id="UP000775213"/>
    </source>
</evidence>
<dbReference type="Proteomes" id="UP000775213">
    <property type="component" value="Unassembled WGS sequence"/>
</dbReference>
<evidence type="ECO:0000313" key="2">
    <source>
        <dbReference type="EMBL" id="KAH0468645.1"/>
    </source>
</evidence>
<protein>
    <recommendedName>
        <fullName evidence="1">Methyltransferase type 11 domain-containing protein</fullName>
    </recommendedName>
</protein>
<comment type="caution">
    <text evidence="2">The sequence shown here is derived from an EMBL/GenBank/DDBJ whole genome shotgun (WGS) entry which is preliminary data.</text>
</comment>
<name>A0AAV7H3F7_DENCH</name>
<evidence type="ECO:0000259" key="1">
    <source>
        <dbReference type="Pfam" id="PF08241"/>
    </source>
</evidence>
<sequence>MGTTRSAVLKVLIASIASTAAILLLFDLAAIAAGSGGCDSSVPAPLAGAMELDSAFRELISLGWLGEGDHAVFVGPDAIAAAVIAQRLGLPGAIATPTTACCALPFDADSFDFAFSAALDRARVPARVVLEMERVLRPGQVGAIFRLRRASGLGRPEELMKAAAPVASLLRFSDVIGARAMNGSAMIVFRKHRKSGGGSGSATPWNGADTPCKERMTILPGIIIDVIELVNHNVAFRIAMRYFIVLMSSIIACKCLHFNIQVAYCLHNKSFIIACGRYLCPLPLTIVTCKTFMFRAGS</sequence>
<organism evidence="2 3">
    <name type="scientific">Dendrobium chrysotoxum</name>
    <name type="common">Orchid</name>
    <dbReference type="NCBI Taxonomy" id="161865"/>
    <lineage>
        <taxon>Eukaryota</taxon>
        <taxon>Viridiplantae</taxon>
        <taxon>Streptophyta</taxon>
        <taxon>Embryophyta</taxon>
        <taxon>Tracheophyta</taxon>
        <taxon>Spermatophyta</taxon>
        <taxon>Magnoliopsida</taxon>
        <taxon>Liliopsida</taxon>
        <taxon>Asparagales</taxon>
        <taxon>Orchidaceae</taxon>
        <taxon>Epidendroideae</taxon>
        <taxon>Malaxideae</taxon>
        <taxon>Dendrobiinae</taxon>
        <taxon>Dendrobium</taxon>
    </lineage>
</organism>
<reference evidence="2 3" key="1">
    <citation type="journal article" date="2021" name="Hortic Res">
        <title>Chromosome-scale assembly of the Dendrobium chrysotoxum genome enhances the understanding of orchid evolution.</title>
        <authorList>
            <person name="Zhang Y."/>
            <person name="Zhang G.Q."/>
            <person name="Zhang D."/>
            <person name="Liu X.D."/>
            <person name="Xu X.Y."/>
            <person name="Sun W.H."/>
            <person name="Yu X."/>
            <person name="Zhu X."/>
            <person name="Wang Z.W."/>
            <person name="Zhao X."/>
            <person name="Zhong W.Y."/>
            <person name="Chen H."/>
            <person name="Yin W.L."/>
            <person name="Huang T."/>
            <person name="Niu S.C."/>
            <person name="Liu Z.J."/>
        </authorList>
    </citation>
    <scope>NUCLEOTIDE SEQUENCE [LARGE SCALE GENOMIC DNA]</scope>
    <source>
        <strain evidence="2">Lindl</strain>
    </source>
</reference>
<dbReference type="EMBL" id="JAGFBR010000003">
    <property type="protein sequence ID" value="KAH0468645.1"/>
    <property type="molecule type" value="Genomic_DNA"/>
</dbReference>
<keyword evidence="3" id="KW-1185">Reference proteome</keyword>
<gene>
    <name evidence="2" type="ORF">IEQ34_001877</name>
</gene>
<dbReference type="AlphaFoldDB" id="A0AAV7H3F7"/>
<dbReference type="Pfam" id="PF08241">
    <property type="entry name" value="Methyltransf_11"/>
    <property type="match status" value="1"/>
</dbReference>
<dbReference type="InterPro" id="IPR013216">
    <property type="entry name" value="Methyltransf_11"/>
</dbReference>
<feature type="domain" description="Methyltransferase type 11" evidence="1">
    <location>
        <begin position="96"/>
        <end position="140"/>
    </location>
</feature>